<comment type="caution">
    <text evidence="6">The sequence shown here is derived from an EMBL/GenBank/DDBJ whole genome shotgun (WGS) entry which is preliminary data.</text>
</comment>
<evidence type="ECO:0008006" key="8">
    <source>
        <dbReference type="Google" id="ProtNLM"/>
    </source>
</evidence>
<sequence length="335" mass="33991">MILVGERAAEVPGLFSAVAALAGRTGARVAWVPRRAGERGALETGLLPTLLPGARLVTDADARAHVERSWGLEPGALPAAPGRDTTGILTAAASGELDALVVGAVDPFDLPDPALAERALSRAPFVVSLEIRHSAVTAHADVVLPVAPAVEKSGSYLNWEGRRRPFATTLEGTGSLPDGRVLDTLAVEMDADLFTQTPAAAAADLERLGAATVRAAAPTVPAPLLSQPKAGQAVLATWRRLLDNGSLQDDEPNLAGTARPVVAKLSEATAQSLGVVLGGEITVATERGAVVLPVEAADLPDGVVWLPGNSGAVAVRRSLAAGHGSVVAVSPGGNA</sequence>
<dbReference type="InterPro" id="IPR009010">
    <property type="entry name" value="Asp_de-COase-like_dom_sf"/>
</dbReference>
<reference evidence="6" key="1">
    <citation type="journal article" date="2014" name="Int. J. Syst. Evol. Microbiol.">
        <title>Complete genome sequence of Corynebacterium casei LMG S-19264T (=DSM 44701T), isolated from a smear-ripened cheese.</title>
        <authorList>
            <consortium name="US DOE Joint Genome Institute (JGI-PGF)"/>
            <person name="Walter F."/>
            <person name="Albersmeier A."/>
            <person name="Kalinowski J."/>
            <person name="Ruckert C."/>
        </authorList>
    </citation>
    <scope>NUCLEOTIDE SEQUENCE</scope>
    <source>
        <strain evidence="6">JCM 3313</strain>
    </source>
</reference>
<dbReference type="GO" id="GO:0043546">
    <property type="term" value="F:molybdopterin cofactor binding"/>
    <property type="evidence" value="ECO:0007669"/>
    <property type="project" value="InterPro"/>
</dbReference>
<name>A0A918APD6_9PSEU</name>
<dbReference type="GO" id="GO:0046872">
    <property type="term" value="F:metal ion binding"/>
    <property type="evidence" value="ECO:0007669"/>
    <property type="project" value="UniProtKB-KW"/>
</dbReference>
<dbReference type="PANTHER" id="PTHR43105:SF12">
    <property type="entry name" value="NADH-QUINONE OXIDOREDUCTASE SUBUNIT G"/>
    <property type="match status" value="1"/>
</dbReference>
<evidence type="ECO:0000313" key="7">
    <source>
        <dbReference type="Proteomes" id="UP000639606"/>
    </source>
</evidence>
<dbReference type="InterPro" id="IPR006656">
    <property type="entry name" value="Mopterin_OxRdtase"/>
</dbReference>
<dbReference type="SUPFAM" id="SSF53706">
    <property type="entry name" value="Formate dehydrogenase/DMSO reductase, domains 1-3"/>
    <property type="match status" value="1"/>
</dbReference>
<dbReference type="Gene3D" id="3.40.50.740">
    <property type="match status" value="1"/>
</dbReference>
<dbReference type="SUPFAM" id="SSF50692">
    <property type="entry name" value="ADC-like"/>
    <property type="match status" value="1"/>
</dbReference>
<keyword evidence="1" id="KW-0479">Metal-binding</keyword>
<feature type="domain" description="Molybdopterin dinucleotide-binding" evidence="5">
    <location>
        <begin position="258"/>
        <end position="312"/>
    </location>
</feature>
<evidence type="ECO:0000256" key="3">
    <source>
        <dbReference type="ARBA" id="ARBA00023014"/>
    </source>
</evidence>
<dbReference type="Pfam" id="PF01568">
    <property type="entry name" value="Molydop_binding"/>
    <property type="match status" value="1"/>
</dbReference>
<dbReference type="GO" id="GO:0003954">
    <property type="term" value="F:NADH dehydrogenase activity"/>
    <property type="evidence" value="ECO:0007669"/>
    <property type="project" value="TreeGrafter"/>
</dbReference>
<dbReference type="GO" id="GO:0022904">
    <property type="term" value="P:respiratory electron transport chain"/>
    <property type="evidence" value="ECO:0007669"/>
    <property type="project" value="TreeGrafter"/>
</dbReference>
<protein>
    <recommendedName>
        <fullName evidence="8">NADH-quinone oxidoreductase subunit G</fullName>
    </recommendedName>
</protein>
<dbReference type="AlphaFoldDB" id="A0A918APD6"/>
<proteinExistence type="predicted"/>
<accession>A0A918APD6</accession>
<dbReference type="Pfam" id="PF00384">
    <property type="entry name" value="Molybdopterin"/>
    <property type="match status" value="1"/>
</dbReference>
<dbReference type="GO" id="GO:0051536">
    <property type="term" value="F:iron-sulfur cluster binding"/>
    <property type="evidence" value="ECO:0007669"/>
    <property type="project" value="UniProtKB-KW"/>
</dbReference>
<evidence type="ECO:0000259" key="4">
    <source>
        <dbReference type="Pfam" id="PF00384"/>
    </source>
</evidence>
<evidence type="ECO:0000313" key="6">
    <source>
        <dbReference type="EMBL" id="GGP57455.1"/>
    </source>
</evidence>
<keyword evidence="2" id="KW-0408">Iron</keyword>
<feature type="domain" description="Molybdopterin oxidoreductase" evidence="4">
    <location>
        <begin position="42"/>
        <end position="164"/>
    </location>
</feature>
<dbReference type="GO" id="GO:0016020">
    <property type="term" value="C:membrane"/>
    <property type="evidence" value="ECO:0007669"/>
    <property type="project" value="TreeGrafter"/>
</dbReference>
<gene>
    <name evidence="6" type="ORF">GCM10010185_32290</name>
</gene>
<dbReference type="InterPro" id="IPR050123">
    <property type="entry name" value="Prok_molybdopt-oxidoreductase"/>
</dbReference>
<reference evidence="6" key="2">
    <citation type="submission" date="2020-09" db="EMBL/GenBank/DDBJ databases">
        <authorList>
            <person name="Sun Q."/>
            <person name="Ohkuma M."/>
        </authorList>
    </citation>
    <scope>NUCLEOTIDE SEQUENCE</scope>
    <source>
        <strain evidence="6">JCM 3313</strain>
    </source>
</reference>
<evidence type="ECO:0000256" key="2">
    <source>
        <dbReference type="ARBA" id="ARBA00023004"/>
    </source>
</evidence>
<evidence type="ECO:0000259" key="5">
    <source>
        <dbReference type="Pfam" id="PF01568"/>
    </source>
</evidence>
<dbReference type="PANTHER" id="PTHR43105">
    <property type="entry name" value="RESPIRATORY NITRATE REDUCTASE"/>
    <property type="match status" value="1"/>
</dbReference>
<organism evidence="6 7">
    <name type="scientific">Saccharothrix coeruleofusca</name>
    <dbReference type="NCBI Taxonomy" id="33919"/>
    <lineage>
        <taxon>Bacteria</taxon>
        <taxon>Bacillati</taxon>
        <taxon>Actinomycetota</taxon>
        <taxon>Actinomycetes</taxon>
        <taxon>Pseudonocardiales</taxon>
        <taxon>Pseudonocardiaceae</taxon>
        <taxon>Saccharothrix</taxon>
    </lineage>
</organism>
<keyword evidence="3" id="KW-0411">Iron-sulfur</keyword>
<dbReference type="Proteomes" id="UP000639606">
    <property type="component" value="Unassembled WGS sequence"/>
</dbReference>
<keyword evidence="7" id="KW-1185">Reference proteome</keyword>
<dbReference type="InterPro" id="IPR006657">
    <property type="entry name" value="MoPterin_dinucl-bd_dom"/>
</dbReference>
<dbReference type="EMBL" id="BMRG01000005">
    <property type="protein sequence ID" value="GGP57455.1"/>
    <property type="molecule type" value="Genomic_DNA"/>
</dbReference>
<evidence type="ECO:0000256" key="1">
    <source>
        <dbReference type="ARBA" id="ARBA00022723"/>
    </source>
</evidence>